<accession>A0A1E3PIA2</accession>
<name>A0A1E3PIA2_9ASCO</name>
<dbReference type="PANTHER" id="PTHR12029">
    <property type="entry name" value="RNA METHYLTRANSFERASE"/>
    <property type="match status" value="1"/>
</dbReference>
<dbReference type="InterPro" id="IPR045330">
    <property type="entry name" value="TRM3/TARBP1"/>
</dbReference>
<dbReference type="STRING" id="857566.A0A1E3PIA2"/>
<dbReference type="CDD" id="cd18091">
    <property type="entry name" value="SpoU-like_TRM3-like"/>
    <property type="match status" value="1"/>
</dbReference>
<dbReference type="SUPFAM" id="SSF75217">
    <property type="entry name" value="alpha/beta knot"/>
    <property type="match status" value="1"/>
</dbReference>
<dbReference type="EMBL" id="KV454410">
    <property type="protein sequence ID" value="ODQ65088.1"/>
    <property type="molecule type" value="Genomic_DNA"/>
</dbReference>
<evidence type="ECO:0000259" key="3">
    <source>
        <dbReference type="Pfam" id="PF00588"/>
    </source>
</evidence>
<proteinExistence type="predicted"/>
<evidence type="ECO:0000256" key="1">
    <source>
        <dbReference type="ARBA" id="ARBA00022603"/>
    </source>
</evidence>
<dbReference type="InterPro" id="IPR044748">
    <property type="entry name" value="Trm3/TARBP1_C"/>
</dbReference>
<dbReference type="GO" id="GO:0030488">
    <property type="term" value="P:tRNA methylation"/>
    <property type="evidence" value="ECO:0007669"/>
    <property type="project" value="InterPro"/>
</dbReference>
<evidence type="ECO:0000313" key="5">
    <source>
        <dbReference type="Proteomes" id="UP000095009"/>
    </source>
</evidence>
<dbReference type="GO" id="GO:0003723">
    <property type="term" value="F:RNA binding"/>
    <property type="evidence" value="ECO:0007669"/>
    <property type="project" value="InterPro"/>
</dbReference>
<gene>
    <name evidence="4" type="ORF">NADFUDRAFT_51688</name>
</gene>
<dbReference type="Proteomes" id="UP000095009">
    <property type="component" value="Unassembled WGS sequence"/>
</dbReference>
<dbReference type="OrthoDB" id="241340at2759"/>
<feature type="domain" description="tRNA/rRNA methyltransferase SpoU type" evidence="3">
    <location>
        <begin position="1291"/>
        <end position="1433"/>
    </location>
</feature>
<organism evidence="4 5">
    <name type="scientific">Nadsonia fulvescens var. elongata DSM 6958</name>
    <dbReference type="NCBI Taxonomy" id="857566"/>
    <lineage>
        <taxon>Eukaryota</taxon>
        <taxon>Fungi</taxon>
        <taxon>Dikarya</taxon>
        <taxon>Ascomycota</taxon>
        <taxon>Saccharomycotina</taxon>
        <taxon>Dipodascomycetes</taxon>
        <taxon>Dipodascales</taxon>
        <taxon>Dipodascales incertae sedis</taxon>
        <taxon>Nadsonia</taxon>
    </lineage>
</organism>
<dbReference type="InterPro" id="IPR001537">
    <property type="entry name" value="SpoU_MeTrfase"/>
</dbReference>
<dbReference type="Gene3D" id="3.40.1280.10">
    <property type="match status" value="1"/>
</dbReference>
<dbReference type="InterPro" id="IPR029026">
    <property type="entry name" value="tRNA_m1G_MTases_N"/>
</dbReference>
<keyword evidence="1" id="KW-0489">Methyltransferase</keyword>
<dbReference type="PANTHER" id="PTHR12029:SF11">
    <property type="entry name" value="METHYLTRANSFERASE TARBP1-RELATED"/>
    <property type="match status" value="1"/>
</dbReference>
<keyword evidence="2" id="KW-0808">Transferase</keyword>
<evidence type="ECO:0000313" key="4">
    <source>
        <dbReference type="EMBL" id="ODQ65088.1"/>
    </source>
</evidence>
<dbReference type="GO" id="GO:0016423">
    <property type="term" value="F:tRNA (guanine) methyltransferase activity"/>
    <property type="evidence" value="ECO:0007669"/>
    <property type="project" value="InterPro"/>
</dbReference>
<protein>
    <recommendedName>
        <fullName evidence="3">tRNA/rRNA methyltransferase SpoU type domain-containing protein</fullName>
    </recommendedName>
</protein>
<dbReference type="Pfam" id="PF00588">
    <property type="entry name" value="SpoU_methylase"/>
    <property type="match status" value="1"/>
</dbReference>
<reference evidence="4 5" key="1">
    <citation type="journal article" date="2016" name="Proc. Natl. Acad. Sci. U.S.A.">
        <title>Comparative genomics of biotechnologically important yeasts.</title>
        <authorList>
            <person name="Riley R."/>
            <person name="Haridas S."/>
            <person name="Wolfe K.H."/>
            <person name="Lopes M.R."/>
            <person name="Hittinger C.T."/>
            <person name="Goeker M."/>
            <person name="Salamov A.A."/>
            <person name="Wisecaver J.H."/>
            <person name="Long T.M."/>
            <person name="Calvey C.H."/>
            <person name="Aerts A.L."/>
            <person name="Barry K.W."/>
            <person name="Choi C."/>
            <person name="Clum A."/>
            <person name="Coughlan A.Y."/>
            <person name="Deshpande S."/>
            <person name="Douglass A.P."/>
            <person name="Hanson S.J."/>
            <person name="Klenk H.-P."/>
            <person name="LaButti K.M."/>
            <person name="Lapidus A."/>
            <person name="Lindquist E.A."/>
            <person name="Lipzen A.M."/>
            <person name="Meier-Kolthoff J.P."/>
            <person name="Ohm R.A."/>
            <person name="Otillar R.P."/>
            <person name="Pangilinan J.L."/>
            <person name="Peng Y."/>
            <person name="Rokas A."/>
            <person name="Rosa C.A."/>
            <person name="Scheuner C."/>
            <person name="Sibirny A.A."/>
            <person name="Slot J.C."/>
            <person name="Stielow J.B."/>
            <person name="Sun H."/>
            <person name="Kurtzman C.P."/>
            <person name="Blackwell M."/>
            <person name="Grigoriev I.V."/>
            <person name="Jeffries T.W."/>
        </authorList>
    </citation>
    <scope>NUCLEOTIDE SEQUENCE [LARGE SCALE GENOMIC DNA]</scope>
    <source>
        <strain evidence="4 5">DSM 6958</strain>
    </source>
</reference>
<dbReference type="InterPro" id="IPR029028">
    <property type="entry name" value="Alpha/beta_knot_MTases"/>
</dbReference>
<keyword evidence="5" id="KW-1185">Reference proteome</keyword>
<sequence length="1441" mass="164365">MTSTLEYLLGDLSDQKRIELALDLFLKVSTEESFEATQSFIDILAELYHTDCDLSSVTDQIFLYCIDRLNDETSTLKDVISLYSQIPDLSTRITGFVKEITVVYLQNSSLSLLPSFKPFLSFLNIHQEQKPEISKELVIRYLTFAYDVLLQNSDDRSKTRYFAEMDELFLVLQGDTEFDIASCASKCIGLRINQYTESVSLTELIWNCIFGLVESPFDTHHGLGFILWLRWTTNCDVLNNEYFQDLIKHEKYWVLLQVGLVGKSYDQRKYSIHIISRTVQNIKDSFETEIMKWDTANKNSYLEEWKRYATLVDIVAIDTSINQTEAAVDDLLKLLNPKSLIHISWGTCLVSTGLNASQDSVRKYIAQVVMSLTHDNLVIFRDSSKFLVETYFPYVMQAYHFITMPIKSNEYTCRHFEKLTSFIEGILKVLVDQDVDKMASSIFDLLLKQRYSFDPARISVANGVKRGVEGRRALTSATLDKLSQLFYVATETKLREETMIIIFFKIMVSGRLDTGLLPWIESFAPFAIQHAETFKLVFDEMKAIIESQLDEFDSIDLIIKAEIGSGSIKNSTLVVYSEFHYSIKKQIPIFLQNLDSTKSNTFLLLSDAILSDLTYSQKLYNDDILKELIKQSTKSAFESSIINENLVTFGINLLSLMNLADTSLKNSLYALFTPSIVNTLWNHIQSQIFEINDDIQNIIAVELKLLVLVATRSLSAITFTFEDFFNFFQVSFMKPYKSMTRTGHLIRDEQIGESFSLLSIFLKASYPKDFDIESYLGLVYKHFVAASGYSRKRICECFHKVIYLADLTENIETLADTLSGMWDALISDRLIASERSLHFGYIELILNRKILDLTSKSEAFAKVIENILNSIIIQAFARRSILPFIAKHLFDYQTVSIESKSSLFFKCEWIARIIVVLFTFLQIDDHSFKLETIMGKIYHEYTGVNIYLNTHGLGEEASRAYAIGMVARLDVNIPSHCFFSKYLFNFIVSSEIYHIFVPKKRTDGNEERVRIQCYEILSLLTPFIKLEEVDSVFVILEPAIMNEPSPLVRSFIEWILTYLIFMYPSKRSFIMDNLSEPNDSPRFIGSIQRIGVLLAKELVGKEKEDYLCEIIKSIIPFCTSNRVGVRHTSLGMACGLATDLEELNFDENLELKALGEVLRHVYKYAFRGDADKQFRSGSNLLWSISQDFTLVGVCGGVLNRISDREVFFIDEETFTECFSYETSLSFKVPIGVKDISVWKKKYNPIQKRNISGSAENLNIDESSPLQTKSGAWNSVMELQSERGSQINRGKLVVIASLVDKPPNLGGICRLCDVLGAELLTLNDITVTKHPSFRSVAVTADCWMPMEEVKIKNIIPFMIQKKKEGYTLIGLEQTDKSVELNSDLKFPEKSVILLGTESEGIPGPLLAELDFCVEIKQVGVIRSMNIQTATAVIVHAYSSQHC</sequence>
<evidence type="ECO:0000256" key="2">
    <source>
        <dbReference type="ARBA" id="ARBA00022679"/>
    </source>
</evidence>
<dbReference type="FunFam" id="3.40.1280.10:FF:000022">
    <property type="entry name" value="Trm3p"/>
    <property type="match status" value="1"/>
</dbReference>